<comment type="caution">
    <text evidence="16">The sequence shown here is derived from an EMBL/GenBank/DDBJ whole genome shotgun (WGS) entry which is preliminary data.</text>
</comment>
<dbReference type="Pfam" id="PF10410">
    <property type="entry name" value="DnaB_bind"/>
    <property type="match status" value="1"/>
</dbReference>
<feature type="region of interest" description="Disordered" evidence="14">
    <location>
        <begin position="454"/>
        <end position="485"/>
    </location>
</feature>
<evidence type="ECO:0000256" key="12">
    <source>
        <dbReference type="HAMAP-Rule" id="MF_00974"/>
    </source>
</evidence>
<evidence type="ECO:0000256" key="8">
    <source>
        <dbReference type="ARBA" id="ARBA00022833"/>
    </source>
</evidence>
<comment type="function">
    <text evidence="12 13">RNA polymerase that catalyzes the synthesis of short RNA molecules used as primers for DNA polymerase during DNA replication.</text>
</comment>
<dbReference type="InterPro" id="IPR034151">
    <property type="entry name" value="TOPRIM_DnaG_bac"/>
</dbReference>
<keyword evidence="5 12" id="KW-0235">DNA replication</keyword>
<dbReference type="Gene3D" id="3.40.1360.10">
    <property type="match status" value="1"/>
</dbReference>
<name>A0ABQ6F5U3_9RHOO</name>
<dbReference type="InterPro" id="IPR016136">
    <property type="entry name" value="DNA_helicase_N/primase_C"/>
</dbReference>
<accession>A0ABQ6F5U3</accession>
<keyword evidence="1 12" id="KW-0240">DNA-directed RNA polymerase</keyword>
<dbReference type="InterPro" id="IPR037068">
    <property type="entry name" value="DNA_primase_core_N_sf"/>
</dbReference>
<dbReference type="PANTHER" id="PTHR30313:SF2">
    <property type="entry name" value="DNA PRIMASE"/>
    <property type="match status" value="1"/>
</dbReference>
<evidence type="ECO:0000256" key="9">
    <source>
        <dbReference type="ARBA" id="ARBA00022842"/>
    </source>
</evidence>
<keyword evidence="8 12" id="KW-0862">Zinc</keyword>
<dbReference type="InterPro" id="IPR013264">
    <property type="entry name" value="DNAG_N"/>
</dbReference>
<evidence type="ECO:0000256" key="13">
    <source>
        <dbReference type="PIRNR" id="PIRNR002811"/>
    </source>
</evidence>
<protein>
    <recommendedName>
        <fullName evidence="12 13">DNA primase</fullName>
        <ecNumber evidence="12">2.7.7.101</ecNumber>
    </recommendedName>
</protein>
<keyword evidence="10 12" id="KW-0238">DNA-binding</keyword>
<dbReference type="SUPFAM" id="SSF56731">
    <property type="entry name" value="DNA primase core"/>
    <property type="match status" value="1"/>
</dbReference>
<dbReference type="Pfam" id="PF01807">
    <property type="entry name" value="Zn_ribbon_DnaG"/>
    <property type="match status" value="1"/>
</dbReference>
<dbReference type="SMART" id="SM00766">
    <property type="entry name" value="DnaG_DnaB_bind"/>
    <property type="match status" value="1"/>
</dbReference>
<dbReference type="PROSITE" id="PS50880">
    <property type="entry name" value="TOPRIM"/>
    <property type="match status" value="1"/>
</dbReference>
<dbReference type="PIRSF" id="PIRSF002811">
    <property type="entry name" value="DnaG"/>
    <property type="match status" value="1"/>
</dbReference>
<dbReference type="Gene3D" id="3.90.980.10">
    <property type="entry name" value="DNA primase, catalytic core, N-terminal domain"/>
    <property type="match status" value="1"/>
</dbReference>
<dbReference type="CDD" id="cd03364">
    <property type="entry name" value="TOPRIM_DnaG_primases"/>
    <property type="match status" value="1"/>
</dbReference>
<reference evidence="17" key="1">
    <citation type="journal article" date="2019" name="Int. J. Syst. Evol. Microbiol.">
        <title>The Global Catalogue of Microorganisms (GCM) 10K type strain sequencing project: providing services to taxonomists for standard genome sequencing and annotation.</title>
        <authorList>
            <consortium name="The Broad Institute Genomics Platform"/>
            <consortium name="The Broad Institute Genome Sequencing Center for Infectious Disease"/>
            <person name="Wu L."/>
            <person name="Ma J."/>
        </authorList>
    </citation>
    <scope>NUCLEOTIDE SEQUENCE [LARGE SCALE GENOMIC DNA]</scope>
    <source>
        <strain evidence="17">NBRC 102407</strain>
    </source>
</reference>
<evidence type="ECO:0000313" key="17">
    <source>
        <dbReference type="Proteomes" id="UP001157167"/>
    </source>
</evidence>
<keyword evidence="17" id="KW-1185">Reference proteome</keyword>
<feature type="zinc finger region" description="CHC2-type" evidence="12">
    <location>
        <begin position="37"/>
        <end position="61"/>
    </location>
</feature>
<dbReference type="SUPFAM" id="SSF117023">
    <property type="entry name" value="DNA primase DnaG, C-terminal domain"/>
    <property type="match status" value="1"/>
</dbReference>
<evidence type="ECO:0000256" key="7">
    <source>
        <dbReference type="ARBA" id="ARBA00022771"/>
    </source>
</evidence>
<keyword evidence="9" id="KW-0460">Magnesium</keyword>
<dbReference type="Gene3D" id="1.10.860.10">
    <property type="entry name" value="DNAb Helicase, Chain A"/>
    <property type="match status" value="1"/>
</dbReference>
<dbReference type="NCBIfam" id="TIGR01391">
    <property type="entry name" value="dnaG"/>
    <property type="match status" value="1"/>
</dbReference>
<keyword evidence="6 12" id="KW-0479">Metal-binding</keyword>
<dbReference type="Pfam" id="PF08275">
    <property type="entry name" value="DNAG_N"/>
    <property type="match status" value="1"/>
</dbReference>
<evidence type="ECO:0000256" key="1">
    <source>
        <dbReference type="ARBA" id="ARBA00022478"/>
    </source>
</evidence>
<evidence type="ECO:0000313" key="16">
    <source>
        <dbReference type="EMBL" id="GLT20903.1"/>
    </source>
</evidence>
<dbReference type="Gene3D" id="1.20.50.20">
    <property type="entry name" value="DnaG, RNA polymerase domain, helical bundle"/>
    <property type="match status" value="1"/>
</dbReference>
<dbReference type="InterPro" id="IPR030846">
    <property type="entry name" value="DnaG_bac"/>
</dbReference>
<sequence>MIPQSFIQDLLARVDIVEVIERYLPLKKGGANYFACCPFHGEKSASFSVSPTKQFYHCFGCGAHGSAISFLMEYSGLGFIDAVKELASNVGMEVPQDDFTPNRDRVREQSLTELMAQAARFYKEQLKRSPVAIDYLKGRGLTGEIAARYGLGYAPEGWQALQAAFPDYSAASLLECGLVLENEQGRRYDRFRDRIMFPIQDQRGNVIGFGGRVLGKGEPKYLNSPETPIFEKGRELYGLVQARQAIRDHECVLVVEGYMDVVGLAQFGVGNAVATLGTAATPHHIQKLLRLTDRVVFCFDGDAAGRRAAGRALEVSLEHLADNKTLTFLFLPEEHDPDSFVRAEGPDAFRAAMNRAQPLAEFLLAELKKDVDLATAEGCARLVHEAKPLVTRIGAPLLRLQVIKMLAETAGFTQAEIEQSFGLKNASAMPRRNDEPPPFDDFGRGGFDRGGFGNRGDFGGNNGFGGNGGFRGKRRQGLPRLPPRQAPQSAIETLLKLVVQHPVWAARLPIDLLPSDTPEGLALIAIVDAMSVGDLPTHGLGALIEHYRDTPHAAALSRAAGQLADETIDDTTIERLFNDTLYKLEADLIEKEIVSLNARARETSLTTAEKQRLKELISAKQRLKPRPKASDS</sequence>
<comment type="similarity">
    <text evidence="12 13">Belongs to the DnaG primase family.</text>
</comment>
<dbReference type="RefSeq" id="WP_284186468.1">
    <property type="nucleotide sequence ID" value="NZ_BSPX01000002.1"/>
</dbReference>
<proteinExistence type="inferred from homology"/>
<dbReference type="PANTHER" id="PTHR30313">
    <property type="entry name" value="DNA PRIMASE"/>
    <property type="match status" value="1"/>
</dbReference>
<dbReference type="EC" id="2.7.7.101" evidence="12"/>
<dbReference type="InterPro" id="IPR002694">
    <property type="entry name" value="Znf_CHC2"/>
</dbReference>
<evidence type="ECO:0000259" key="15">
    <source>
        <dbReference type="PROSITE" id="PS50880"/>
    </source>
</evidence>
<evidence type="ECO:0000256" key="2">
    <source>
        <dbReference type="ARBA" id="ARBA00022515"/>
    </source>
</evidence>
<feature type="domain" description="Toprim" evidence="15">
    <location>
        <begin position="250"/>
        <end position="332"/>
    </location>
</feature>
<dbReference type="Proteomes" id="UP001157167">
    <property type="component" value="Unassembled WGS sequence"/>
</dbReference>
<evidence type="ECO:0000256" key="5">
    <source>
        <dbReference type="ARBA" id="ARBA00022705"/>
    </source>
</evidence>
<dbReference type="SMART" id="SM00493">
    <property type="entry name" value="TOPRIM"/>
    <property type="match status" value="1"/>
</dbReference>
<dbReference type="Gene3D" id="3.90.580.10">
    <property type="entry name" value="Zinc finger, CHC2-type domain"/>
    <property type="match status" value="1"/>
</dbReference>
<evidence type="ECO:0000256" key="3">
    <source>
        <dbReference type="ARBA" id="ARBA00022679"/>
    </source>
</evidence>
<evidence type="ECO:0000256" key="6">
    <source>
        <dbReference type="ARBA" id="ARBA00022723"/>
    </source>
</evidence>
<dbReference type="HAMAP" id="MF_00974">
    <property type="entry name" value="DNA_primase_DnaG"/>
    <property type="match status" value="1"/>
</dbReference>
<comment type="catalytic activity">
    <reaction evidence="12">
        <text>ssDNA + n NTP = ssDNA/pppN(pN)n-1 hybrid + (n-1) diphosphate.</text>
        <dbReference type="EC" id="2.7.7.101"/>
    </reaction>
</comment>
<keyword evidence="3 12" id="KW-0808">Transferase</keyword>
<dbReference type="InterPro" id="IPR006295">
    <property type="entry name" value="DNA_primase_DnaG"/>
</dbReference>
<dbReference type="SMART" id="SM00400">
    <property type="entry name" value="ZnF_CHCC"/>
    <property type="match status" value="1"/>
</dbReference>
<evidence type="ECO:0000256" key="4">
    <source>
        <dbReference type="ARBA" id="ARBA00022695"/>
    </source>
</evidence>
<dbReference type="Pfam" id="PF08278">
    <property type="entry name" value="DnaG_DnaB_bind"/>
    <property type="match status" value="1"/>
</dbReference>
<feature type="compositionally biased region" description="Gly residues" evidence="14">
    <location>
        <begin position="454"/>
        <end position="470"/>
    </location>
</feature>
<gene>
    <name evidence="12" type="primary">dnaG</name>
    <name evidence="16" type="ORF">GCM10007933_03550</name>
</gene>
<comment type="subunit">
    <text evidence="12">Monomer. Interacts with DnaB.</text>
</comment>
<keyword evidence="7 12" id="KW-0863">Zinc-finger</keyword>
<dbReference type="InterPro" id="IPR013173">
    <property type="entry name" value="DNA_primase_DnaG_DnaB-bd_dom"/>
</dbReference>
<dbReference type="InterPro" id="IPR050219">
    <property type="entry name" value="DnaG_primase"/>
</dbReference>
<dbReference type="InterPro" id="IPR006171">
    <property type="entry name" value="TOPRIM_dom"/>
</dbReference>
<organism evidence="16 17">
    <name type="scientific">Zoogloea oryzae</name>
    <dbReference type="NCBI Taxonomy" id="310767"/>
    <lineage>
        <taxon>Bacteria</taxon>
        <taxon>Pseudomonadati</taxon>
        <taxon>Pseudomonadota</taxon>
        <taxon>Betaproteobacteria</taxon>
        <taxon>Rhodocyclales</taxon>
        <taxon>Zoogloeaceae</taxon>
        <taxon>Zoogloea</taxon>
    </lineage>
</organism>
<dbReference type="Pfam" id="PF13155">
    <property type="entry name" value="Toprim_2"/>
    <property type="match status" value="1"/>
</dbReference>
<evidence type="ECO:0000256" key="14">
    <source>
        <dbReference type="SAM" id="MobiDB-lite"/>
    </source>
</evidence>
<evidence type="ECO:0000256" key="11">
    <source>
        <dbReference type="ARBA" id="ARBA00023163"/>
    </source>
</evidence>
<keyword evidence="11 12" id="KW-0804">Transcription</keyword>
<dbReference type="EMBL" id="BSPX01000002">
    <property type="protein sequence ID" value="GLT20903.1"/>
    <property type="molecule type" value="Genomic_DNA"/>
</dbReference>
<dbReference type="InterPro" id="IPR019475">
    <property type="entry name" value="DNA_primase_DnaB-bd"/>
</dbReference>
<dbReference type="SUPFAM" id="SSF57783">
    <property type="entry name" value="Zinc beta-ribbon"/>
    <property type="match status" value="1"/>
</dbReference>
<comment type="cofactor">
    <cofactor evidence="12 13">
        <name>Zn(2+)</name>
        <dbReference type="ChEBI" id="CHEBI:29105"/>
    </cofactor>
    <text evidence="12 13">Binds 1 zinc ion per monomer.</text>
</comment>
<comment type="domain">
    <text evidence="12">Contains an N-terminal zinc-binding domain, a central core domain that contains the primase activity, and a C-terminal DnaB-binding domain.</text>
</comment>
<keyword evidence="2 12" id="KW-0639">Primosome</keyword>
<evidence type="ECO:0000256" key="10">
    <source>
        <dbReference type="ARBA" id="ARBA00023125"/>
    </source>
</evidence>
<dbReference type="InterPro" id="IPR036977">
    <property type="entry name" value="DNA_primase_Znf_CHC2"/>
</dbReference>
<keyword evidence="4 12" id="KW-0548">Nucleotidyltransferase</keyword>